<reference evidence="2 3" key="1">
    <citation type="submission" date="2015-11" db="EMBL/GenBank/DDBJ databases">
        <title>Description and complete genome sequence of a novel strain predominating in hypersaline microbial mats and representing a new family of the Bacteriodetes phylum.</title>
        <authorList>
            <person name="Spring S."/>
            <person name="Bunk B."/>
            <person name="Sproer C."/>
            <person name="Klenk H.-P."/>
        </authorList>
    </citation>
    <scope>NUCLEOTIDE SEQUENCE [LARGE SCALE GENOMIC DNA]</scope>
    <source>
        <strain evidence="2 3">L21-Spi-D4</strain>
    </source>
</reference>
<dbReference type="SUPFAM" id="SSF52129">
    <property type="entry name" value="Caspase-like"/>
    <property type="match status" value="1"/>
</dbReference>
<dbReference type="KEGG" id="blq:L21SP5_02106"/>
<sequence>MLVIRFLSFYFKKFCLFFCIKNQYFDNLKTSHKILLFVCLIALNPVLAQNVDVRLEGVNGITKPVNTLVLKQPLNPTVDINIKTHNNLLKRYDANPVFSPVLKPNIEVARFIKYQINSFFASNNISISNQSPYTLNILIDQFEVNYLSGSGWTGSAKIDVTLKEKKQLLYEQSTMGFKKIKDNPQNYQQGANAVVKAFHQAINAVNWQEMLSKVEPEKTTAAKVSKPQKYNMKASKHEKKQIPKVSDIDQKIPFATKTRENTFAVIIGNEKYDNEIPVKYAENDARIFHQYVTQTLGVPEKQAHLVLNATYGKMLGELDWLTNITKTFGKKATIIFYYAGHGMPDEQNRKPYLLPIDGNASQERTAISISEIYNSLTQHPTNRVLVFFDACFSGAARDGMLASGRGVRIKPRETVIKGNMVVFSAVSDKETAHPYDEESHGLFSYFLMKKIQETRGKVTLGELYNFIRQQVNQQSVINGKEQNPKVNVSPDVLTEWEDLDL</sequence>
<dbReference type="GO" id="GO:0006508">
    <property type="term" value="P:proteolysis"/>
    <property type="evidence" value="ECO:0007669"/>
    <property type="project" value="InterPro"/>
</dbReference>
<dbReference type="EMBL" id="CP013118">
    <property type="protein sequence ID" value="ALO15743.1"/>
    <property type="molecule type" value="Genomic_DNA"/>
</dbReference>
<dbReference type="STRING" id="1307839.L21SP5_02106"/>
<name>A0A0S2I077_9BACT</name>
<dbReference type="Gene3D" id="3.40.50.1460">
    <property type="match status" value="1"/>
</dbReference>
<proteinExistence type="predicted"/>
<dbReference type="InterPro" id="IPR011600">
    <property type="entry name" value="Pept_C14_caspase"/>
</dbReference>
<accession>A0A0S2I077</accession>
<protein>
    <recommendedName>
        <fullName evidence="1">Peptidase C14 caspase domain-containing protein</fullName>
    </recommendedName>
</protein>
<evidence type="ECO:0000313" key="3">
    <source>
        <dbReference type="Proteomes" id="UP000064893"/>
    </source>
</evidence>
<dbReference type="PANTHER" id="PTHR22576:SF37">
    <property type="entry name" value="MUCOSA-ASSOCIATED LYMPHOID TISSUE LYMPHOMA TRANSLOCATION PROTEIN 1"/>
    <property type="match status" value="1"/>
</dbReference>
<dbReference type="InterPro" id="IPR029030">
    <property type="entry name" value="Caspase-like_dom_sf"/>
</dbReference>
<dbReference type="Pfam" id="PF00656">
    <property type="entry name" value="Peptidase_C14"/>
    <property type="match status" value="1"/>
</dbReference>
<evidence type="ECO:0000313" key="2">
    <source>
        <dbReference type="EMBL" id="ALO15743.1"/>
    </source>
</evidence>
<dbReference type="AlphaFoldDB" id="A0A0S2I077"/>
<keyword evidence="3" id="KW-1185">Reference proteome</keyword>
<gene>
    <name evidence="2" type="ORF">L21SP5_02106</name>
</gene>
<dbReference type="PANTHER" id="PTHR22576">
    <property type="entry name" value="MUCOSA ASSOCIATED LYMPHOID TISSUE LYMPHOMA TRANSLOCATION PROTEIN 1/PARACASPASE"/>
    <property type="match status" value="1"/>
</dbReference>
<feature type="domain" description="Peptidase C14 caspase" evidence="1">
    <location>
        <begin position="263"/>
        <end position="487"/>
    </location>
</feature>
<dbReference type="InterPro" id="IPR052039">
    <property type="entry name" value="Caspase-related_regulators"/>
</dbReference>
<dbReference type="Proteomes" id="UP000064893">
    <property type="component" value="Chromosome"/>
</dbReference>
<organism evidence="2 3">
    <name type="scientific">Salinivirga cyanobacteriivorans</name>
    <dbReference type="NCBI Taxonomy" id="1307839"/>
    <lineage>
        <taxon>Bacteria</taxon>
        <taxon>Pseudomonadati</taxon>
        <taxon>Bacteroidota</taxon>
        <taxon>Bacteroidia</taxon>
        <taxon>Bacteroidales</taxon>
        <taxon>Salinivirgaceae</taxon>
        <taxon>Salinivirga</taxon>
    </lineage>
</organism>
<dbReference type="GO" id="GO:0004197">
    <property type="term" value="F:cysteine-type endopeptidase activity"/>
    <property type="evidence" value="ECO:0007669"/>
    <property type="project" value="InterPro"/>
</dbReference>
<evidence type="ECO:0000259" key="1">
    <source>
        <dbReference type="Pfam" id="PF00656"/>
    </source>
</evidence>